<protein>
    <submittedName>
        <fullName evidence="6">Major facilitator superfamily transporter</fullName>
    </submittedName>
</protein>
<dbReference type="InterPro" id="IPR011701">
    <property type="entry name" value="MFS"/>
</dbReference>
<feature type="transmembrane region" description="Helical" evidence="5">
    <location>
        <begin position="179"/>
        <end position="202"/>
    </location>
</feature>
<sequence>MSGNIGDEILLPRLLTKNRPKFPGLDKVILSDLRREPANSASPLFVAPNGVATRSLLAHKVDVSQTALLQFLFVAGFFWLAIWTLLAVCAESSGPVFFGCCRALQGIGPALLLPNGMAILARSYEPGRRKGMVFSAFGCTAPSGFIFGGLVSALAAKYQSWPWGLWFMAVLEAKTTHSLWARMNIAGCVTGISGLILFNLVLNIAPGAQWQRP</sequence>
<dbReference type="GO" id="GO:0022857">
    <property type="term" value="F:transmembrane transporter activity"/>
    <property type="evidence" value="ECO:0007669"/>
    <property type="project" value="InterPro"/>
</dbReference>
<dbReference type="PANTHER" id="PTHR42718:SF1">
    <property type="entry name" value="LOW AFFINITY AMMONIUM TRANSPORTER"/>
    <property type="match status" value="1"/>
</dbReference>
<evidence type="ECO:0000256" key="1">
    <source>
        <dbReference type="ARBA" id="ARBA00004141"/>
    </source>
</evidence>
<keyword evidence="2 5" id="KW-0812">Transmembrane</keyword>
<comment type="subcellular location">
    <subcellularLocation>
        <location evidence="1">Membrane</location>
        <topology evidence="1">Multi-pass membrane protein</topology>
    </subcellularLocation>
</comment>
<keyword evidence="3 5" id="KW-1133">Transmembrane helix</keyword>
<dbReference type="SUPFAM" id="SSF103473">
    <property type="entry name" value="MFS general substrate transporter"/>
    <property type="match status" value="1"/>
</dbReference>
<proteinExistence type="predicted"/>
<accession>T0KVH0</accession>
<evidence type="ECO:0000256" key="2">
    <source>
        <dbReference type="ARBA" id="ARBA00022692"/>
    </source>
</evidence>
<dbReference type="InterPro" id="IPR036259">
    <property type="entry name" value="MFS_trans_sf"/>
</dbReference>
<evidence type="ECO:0000256" key="5">
    <source>
        <dbReference type="SAM" id="Phobius"/>
    </source>
</evidence>
<comment type="caution">
    <text evidence="6">The sequence shown here is derived from an EMBL/GenBank/DDBJ whole genome shotgun (WGS) entry which is preliminary data.</text>
</comment>
<feature type="transmembrane region" description="Helical" evidence="5">
    <location>
        <begin position="133"/>
        <end position="159"/>
    </location>
</feature>
<evidence type="ECO:0000313" key="6">
    <source>
        <dbReference type="EMBL" id="EQB56488.1"/>
    </source>
</evidence>
<dbReference type="HOGENOM" id="CLU_1294300_0_0_1"/>
<gene>
    <name evidence="6" type="ORF">CGLO_03498</name>
</gene>
<dbReference type="AlphaFoldDB" id="T0KVH0"/>
<dbReference type="OrthoDB" id="2428527at2759"/>
<dbReference type="Proteomes" id="UP000015530">
    <property type="component" value="Unassembled WGS sequence"/>
</dbReference>
<keyword evidence="4 5" id="KW-0472">Membrane</keyword>
<dbReference type="GO" id="GO:0016020">
    <property type="term" value="C:membrane"/>
    <property type="evidence" value="ECO:0007669"/>
    <property type="project" value="UniProtKB-SubCell"/>
</dbReference>
<evidence type="ECO:0000256" key="4">
    <source>
        <dbReference type="ARBA" id="ARBA00023136"/>
    </source>
</evidence>
<dbReference type="Pfam" id="PF07690">
    <property type="entry name" value="MFS_1"/>
    <property type="match status" value="1"/>
</dbReference>
<name>T0KVH0_COLGC</name>
<evidence type="ECO:0000313" key="7">
    <source>
        <dbReference type="Proteomes" id="UP000015530"/>
    </source>
</evidence>
<dbReference type="PANTHER" id="PTHR42718">
    <property type="entry name" value="MAJOR FACILITATOR SUPERFAMILY MULTIDRUG TRANSPORTER MFSC"/>
    <property type="match status" value="1"/>
</dbReference>
<dbReference type="Gene3D" id="1.20.1250.20">
    <property type="entry name" value="MFS general substrate transporter like domains"/>
    <property type="match status" value="1"/>
</dbReference>
<organism evidence="6 7">
    <name type="scientific">Colletotrichum gloeosporioides (strain Cg-14)</name>
    <name type="common">Anthracnose fungus</name>
    <name type="synonym">Glomerella cingulata</name>
    <dbReference type="NCBI Taxonomy" id="1237896"/>
    <lineage>
        <taxon>Eukaryota</taxon>
        <taxon>Fungi</taxon>
        <taxon>Dikarya</taxon>
        <taxon>Ascomycota</taxon>
        <taxon>Pezizomycotina</taxon>
        <taxon>Sordariomycetes</taxon>
        <taxon>Hypocreomycetidae</taxon>
        <taxon>Glomerellales</taxon>
        <taxon>Glomerellaceae</taxon>
        <taxon>Colletotrichum</taxon>
        <taxon>Colletotrichum gloeosporioides species complex</taxon>
    </lineage>
</organism>
<reference evidence="7" key="1">
    <citation type="journal article" date="2013" name="Mol. Plant Microbe Interact.">
        <title>Global aspects of pacC regulation of pathogenicity genes in Colletotrichum gloeosporioides as revealed by transcriptome analysis.</title>
        <authorList>
            <person name="Alkan N."/>
            <person name="Meng X."/>
            <person name="Friedlander G."/>
            <person name="Reuveni E."/>
            <person name="Sukno S."/>
            <person name="Sherman A."/>
            <person name="Thon M."/>
            <person name="Fluhr R."/>
            <person name="Prusky D."/>
        </authorList>
    </citation>
    <scope>NUCLEOTIDE SEQUENCE [LARGE SCALE GENOMIC DNA]</scope>
    <source>
        <strain evidence="7">Cg-14</strain>
    </source>
</reference>
<feature type="transmembrane region" description="Helical" evidence="5">
    <location>
        <begin position="96"/>
        <end position="121"/>
    </location>
</feature>
<feature type="transmembrane region" description="Helical" evidence="5">
    <location>
        <begin position="67"/>
        <end position="90"/>
    </location>
</feature>
<dbReference type="EMBL" id="AMYD01000723">
    <property type="protein sequence ID" value="EQB56488.1"/>
    <property type="molecule type" value="Genomic_DNA"/>
</dbReference>
<evidence type="ECO:0000256" key="3">
    <source>
        <dbReference type="ARBA" id="ARBA00022989"/>
    </source>
</evidence>